<dbReference type="PIRSF" id="PIRSF000484">
    <property type="entry name" value="NAPRT"/>
    <property type="match status" value="1"/>
</dbReference>
<evidence type="ECO:0000256" key="9">
    <source>
        <dbReference type="ARBA" id="ARBA00022642"/>
    </source>
</evidence>
<keyword evidence="20" id="KW-0328">Glycosyltransferase</keyword>
<comment type="cofactor">
    <cofactor evidence="2">
        <name>Mg(2+)</name>
        <dbReference type="ChEBI" id="CHEBI:18420"/>
    </cofactor>
</comment>
<feature type="domain" description="Nicotinate/nicotinamide phosphoribosyltransferase" evidence="17">
    <location>
        <begin position="322"/>
        <end position="422"/>
    </location>
</feature>
<evidence type="ECO:0000256" key="10">
    <source>
        <dbReference type="ARBA" id="ARBA00022679"/>
    </source>
</evidence>
<protein>
    <recommendedName>
        <fullName evidence="6 16">Nicotinate phosphoribosyltransferase</fullName>
        <ecNumber evidence="5 16">6.3.4.21</ecNumber>
    </recommendedName>
</protein>
<organism evidence="20 21">
    <name type="scientific">Tribolium castaneum</name>
    <name type="common">Red flour beetle</name>
    <dbReference type="NCBI Taxonomy" id="7070"/>
    <lineage>
        <taxon>Eukaryota</taxon>
        <taxon>Metazoa</taxon>
        <taxon>Ecdysozoa</taxon>
        <taxon>Arthropoda</taxon>
        <taxon>Hexapoda</taxon>
        <taxon>Insecta</taxon>
        <taxon>Pterygota</taxon>
        <taxon>Neoptera</taxon>
        <taxon>Endopterygota</taxon>
        <taxon>Coleoptera</taxon>
        <taxon>Polyphaga</taxon>
        <taxon>Cucujiformia</taxon>
        <taxon>Tenebrionidae</taxon>
        <taxon>Tenebrionidae incertae sedis</taxon>
        <taxon>Tribolium</taxon>
    </lineage>
</organism>
<accession>D6X3H3</accession>
<evidence type="ECO:0000313" key="20">
    <source>
        <dbReference type="EMBL" id="EEZ97420.1"/>
    </source>
</evidence>
<dbReference type="InterPro" id="IPR013785">
    <property type="entry name" value="Aldolase_TIM"/>
</dbReference>
<dbReference type="FunFam" id="3.20.20.70:FF:000173">
    <property type="entry name" value="Nicotinate phosphoribosyltransferase"/>
    <property type="match status" value="1"/>
</dbReference>
<dbReference type="Gene3D" id="3.20.20.70">
    <property type="entry name" value="Aldolase class I"/>
    <property type="match status" value="2"/>
</dbReference>
<evidence type="ECO:0000256" key="5">
    <source>
        <dbReference type="ARBA" id="ARBA00013236"/>
    </source>
</evidence>
<dbReference type="PANTHER" id="PTHR11098">
    <property type="entry name" value="NICOTINATE PHOSPHORIBOSYLTRANSFERASE"/>
    <property type="match status" value="1"/>
</dbReference>
<dbReference type="SUPFAM" id="SSF54675">
    <property type="entry name" value="Nicotinate/Quinolinate PRTase N-terminal domain-like"/>
    <property type="match status" value="1"/>
</dbReference>
<comment type="catalytic activity">
    <reaction evidence="15 16">
        <text>5-phospho-alpha-D-ribose 1-diphosphate + nicotinate + ATP + H2O = nicotinate beta-D-ribonucleotide + ADP + phosphate + diphosphate</text>
        <dbReference type="Rhea" id="RHEA:36163"/>
        <dbReference type="ChEBI" id="CHEBI:15377"/>
        <dbReference type="ChEBI" id="CHEBI:30616"/>
        <dbReference type="ChEBI" id="CHEBI:32544"/>
        <dbReference type="ChEBI" id="CHEBI:33019"/>
        <dbReference type="ChEBI" id="CHEBI:43474"/>
        <dbReference type="ChEBI" id="CHEBI:57502"/>
        <dbReference type="ChEBI" id="CHEBI:58017"/>
        <dbReference type="ChEBI" id="CHEBI:456216"/>
        <dbReference type="EC" id="6.3.4.21"/>
    </reaction>
</comment>
<dbReference type="Pfam" id="PF04095">
    <property type="entry name" value="NAPRTase"/>
    <property type="match status" value="1"/>
</dbReference>
<keyword evidence="10 16" id="KW-0808">Transferase</keyword>
<dbReference type="Pfam" id="PF17767">
    <property type="entry name" value="NAPRTase_N"/>
    <property type="match status" value="1"/>
</dbReference>
<dbReference type="Gene3D" id="3.20.140.10">
    <property type="entry name" value="nicotinate phosphoribosyltransferase"/>
    <property type="match status" value="2"/>
</dbReference>
<dbReference type="FunFam" id="3.20.140.10:FF:000002">
    <property type="entry name" value="Nicotinate phosphoribosyltransferase"/>
    <property type="match status" value="1"/>
</dbReference>
<evidence type="ECO:0000313" key="21">
    <source>
        <dbReference type="Proteomes" id="UP000007266"/>
    </source>
</evidence>
<feature type="domain" description="Nicotinate phosphoribosyltransferase N-terminal" evidence="18">
    <location>
        <begin position="24"/>
        <end position="151"/>
    </location>
</feature>
<dbReference type="NCBIfam" id="TIGR01513">
    <property type="entry name" value="NAPRTase_put"/>
    <property type="match status" value="1"/>
</dbReference>
<keyword evidence="11" id="KW-0479">Metal-binding</keyword>
<evidence type="ECO:0000259" key="19">
    <source>
        <dbReference type="Pfam" id="PF17956"/>
    </source>
</evidence>
<comment type="similarity">
    <text evidence="4 16">Belongs to the NAPRTase family.</text>
</comment>
<dbReference type="InterPro" id="IPR041619">
    <property type="entry name" value="NAPRTase_C"/>
</dbReference>
<keyword evidence="8 16" id="KW-0436">Ligase</keyword>
<name>D6X3H3_TRICA</name>
<keyword evidence="7" id="KW-0597">Phosphoprotein</keyword>
<dbReference type="HOGENOM" id="CLU_025154_1_0_1"/>
<evidence type="ECO:0000256" key="3">
    <source>
        <dbReference type="ARBA" id="ARBA00004952"/>
    </source>
</evidence>
<evidence type="ECO:0000256" key="4">
    <source>
        <dbReference type="ARBA" id="ARBA00010897"/>
    </source>
</evidence>
<dbReference type="InterPro" id="IPR007229">
    <property type="entry name" value="Nic_PRibTrfase-Fam"/>
</dbReference>
<dbReference type="InterPro" id="IPR036068">
    <property type="entry name" value="Nicotinate_pribotase-like_C"/>
</dbReference>
<dbReference type="eggNOG" id="KOG2511">
    <property type="taxonomic scope" value="Eukaryota"/>
</dbReference>
<keyword evidence="13" id="KW-0464">Manganese</keyword>
<dbReference type="GO" id="GO:0034355">
    <property type="term" value="P:NAD+ biosynthetic process via the salvage pathway"/>
    <property type="evidence" value="ECO:0000318"/>
    <property type="project" value="GO_Central"/>
</dbReference>
<dbReference type="PANTHER" id="PTHR11098:SF1">
    <property type="entry name" value="NICOTINATE PHOSPHORIBOSYLTRANSFERASE"/>
    <property type="match status" value="1"/>
</dbReference>
<feature type="domain" description="Nicotinate phosphoribosyltransferase C-terminal" evidence="19">
    <location>
        <begin position="426"/>
        <end position="534"/>
    </location>
</feature>
<evidence type="ECO:0000256" key="8">
    <source>
        <dbReference type="ARBA" id="ARBA00022598"/>
    </source>
</evidence>
<keyword evidence="21" id="KW-1185">Reference proteome</keyword>
<reference evidence="20 21" key="1">
    <citation type="journal article" date="2008" name="Nature">
        <title>The genome of the model beetle and pest Tribolium castaneum.</title>
        <authorList>
            <consortium name="Tribolium Genome Sequencing Consortium"/>
            <person name="Richards S."/>
            <person name="Gibbs R.A."/>
            <person name="Weinstock G.M."/>
            <person name="Brown S.J."/>
            <person name="Denell R."/>
            <person name="Beeman R.W."/>
            <person name="Gibbs R."/>
            <person name="Beeman R.W."/>
            <person name="Brown S.J."/>
            <person name="Bucher G."/>
            <person name="Friedrich M."/>
            <person name="Grimmelikhuijzen C.J."/>
            <person name="Klingler M."/>
            <person name="Lorenzen M."/>
            <person name="Richards S."/>
            <person name="Roth S."/>
            <person name="Schroder R."/>
            <person name="Tautz D."/>
            <person name="Zdobnov E.M."/>
            <person name="Muzny D."/>
            <person name="Gibbs R.A."/>
            <person name="Weinstock G.M."/>
            <person name="Attaway T."/>
            <person name="Bell S."/>
            <person name="Buhay C.J."/>
            <person name="Chandrabose M.N."/>
            <person name="Chavez D."/>
            <person name="Clerk-Blankenburg K.P."/>
            <person name="Cree A."/>
            <person name="Dao M."/>
            <person name="Davis C."/>
            <person name="Chacko J."/>
            <person name="Dinh H."/>
            <person name="Dugan-Rocha S."/>
            <person name="Fowler G."/>
            <person name="Garner T.T."/>
            <person name="Garnes J."/>
            <person name="Gnirke A."/>
            <person name="Hawes A."/>
            <person name="Hernandez J."/>
            <person name="Hines S."/>
            <person name="Holder M."/>
            <person name="Hume J."/>
            <person name="Jhangiani S.N."/>
            <person name="Joshi V."/>
            <person name="Khan Z.M."/>
            <person name="Jackson L."/>
            <person name="Kovar C."/>
            <person name="Kowis A."/>
            <person name="Lee S."/>
            <person name="Lewis L.R."/>
            <person name="Margolis J."/>
            <person name="Morgan M."/>
            <person name="Nazareth L.V."/>
            <person name="Nguyen N."/>
            <person name="Okwuonu G."/>
            <person name="Parker D."/>
            <person name="Richards S."/>
            <person name="Ruiz S.J."/>
            <person name="Santibanez J."/>
            <person name="Savard J."/>
            <person name="Scherer S.E."/>
            <person name="Schneider B."/>
            <person name="Sodergren E."/>
            <person name="Tautz D."/>
            <person name="Vattahil S."/>
            <person name="Villasana D."/>
            <person name="White C.S."/>
            <person name="Wright R."/>
            <person name="Park Y."/>
            <person name="Beeman R.W."/>
            <person name="Lord J."/>
            <person name="Oppert B."/>
            <person name="Lorenzen M."/>
            <person name="Brown S."/>
            <person name="Wang L."/>
            <person name="Savard J."/>
            <person name="Tautz D."/>
            <person name="Richards S."/>
            <person name="Weinstock G."/>
            <person name="Gibbs R.A."/>
            <person name="Liu Y."/>
            <person name="Worley K."/>
            <person name="Weinstock G."/>
            <person name="Elsik C.G."/>
            <person name="Reese J.T."/>
            <person name="Elhaik E."/>
            <person name="Landan G."/>
            <person name="Graur D."/>
            <person name="Arensburger P."/>
            <person name="Atkinson P."/>
            <person name="Beeman R.W."/>
            <person name="Beidler J."/>
            <person name="Brown S.J."/>
            <person name="Demuth J.P."/>
            <person name="Drury D.W."/>
            <person name="Du Y.Z."/>
            <person name="Fujiwara H."/>
            <person name="Lorenzen M."/>
            <person name="Maselli V."/>
            <person name="Osanai M."/>
            <person name="Park Y."/>
            <person name="Robertson H.M."/>
            <person name="Tu Z."/>
            <person name="Wang J.J."/>
            <person name="Wang S."/>
            <person name="Richards S."/>
            <person name="Song H."/>
            <person name="Zhang L."/>
            <person name="Sodergren E."/>
            <person name="Werner D."/>
            <person name="Stanke M."/>
            <person name="Morgenstern B."/>
            <person name="Solovyev V."/>
            <person name="Kosarev P."/>
            <person name="Brown G."/>
            <person name="Chen H.C."/>
            <person name="Ermolaeva O."/>
            <person name="Hlavina W."/>
            <person name="Kapustin Y."/>
            <person name="Kiryutin B."/>
            <person name="Kitts P."/>
            <person name="Maglott D."/>
            <person name="Pruitt K."/>
            <person name="Sapojnikov V."/>
            <person name="Souvorov A."/>
            <person name="Mackey A.J."/>
            <person name="Waterhouse R.M."/>
            <person name="Wyder S."/>
            <person name="Zdobnov E.M."/>
            <person name="Zdobnov E.M."/>
            <person name="Wyder S."/>
            <person name="Kriventseva E.V."/>
            <person name="Kadowaki T."/>
            <person name="Bork P."/>
            <person name="Aranda M."/>
            <person name="Bao R."/>
            <person name="Beermann A."/>
            <person name="Berns N."/>
            <person name="Bolognesi R."/>
            <person name="Bonneton F."/>
            <person name="Bopp D."/>
            <person name="Brown S.J."/>
            <person name="Bucher G."/>
            <person name="Butts T."/>
            <person name="Chaumot A."/>
            <person name="Denell R.E."/>
            <person name="Ferrier D.E."/>
            <person name="Friedrich M."/>
            <person name="Gordon C.M."/>
            <person name="Jindra M."/>
            <person name="Klingler M."/>
            <person name="Lan Q."/>
            <person name="Lattorff H.M."/>
            <person name="Laudet V."/>
            <person name="von Levetsow C."/>
            <person name="Liu Z."/>
            <person name="Lutz R."/>
            <person name="Lynch J.A."/>
            <person name="da Fonseca R.N."/>
            <person name="Posnien N."/>
            <person name="Reuter R."/>
            <person name="Roth S."/>
            <person name="Savard J."/>
            <person name="Schinko J.B."/>
            <person name="Schmitt C."/>
            <person name="Schoppmeier M."/>
            <person name="Schroder R."/>
            <person name="Shippy T.D."/>
            <person name="Simonnet F."/>
            <person name="Marques-Souza H."/>
            <person name="Tautz D."/>
            <person name="Tomoyasu Y."/>
            <person name="Trauner J."/>
            <person name="Van der Zee M."/>
            <person name="Vervoort M."/>
            <person name="Wittkopp N."/>
            <person name="Wimmer E.A."/>
            <person name="Yang X."/>
            <person name="Jones A.K."/>
            <person name="Sattelle D.B."/>
            <person name="Ebert P.R."/>
            <person name="Nelson D."/>
            <person name="Scott J.G."/>
            <person name="Beeman R.W."/>
            <person name="Muthukrishnan S."/>
            <person name="Kramer K.J."/>
            <person name="Arakane Y."/>
            <person name="Beeman R.W."/>
            <person name="Zhu Q."/>
            <person name="Hogenkamp D."/>
            <person name="Dixit R."/>
            <person name="Oppert B."/>
            <person name="Jiang H."/>
            <person name="Zou Z."/>
            <person name="Marshall J."/>
            <person name="Elpidina E."/>
            <person name="Vinokurov K."/>
            <person name="Oppert C."/>
            <person name="Zou Z."/>
            <person name="Evans J."/>
            <person name="Lu Z."/>
            <person name="Zhao P."/>
            <person name="Sumathipala N."/>
            <person name="Altincicek B."/>
            <person name="Vilcinskas A."/>
            <person name="Williams M."/>
            <person name="Hultmark D."/>
            <person name="Hetru C."/>
            <person name="Jiang H."/>
            <person name="Grimmelikhuijzen C.J."/>
            <person name="Hauser F."/>
            <person name="Cazzamali G."/>
            <person name="Williamson M."/>
            <person name="Park Y."/>
            <person name="Li B."/>
            <person name="Tanaka Y."/>
            <person name="Predel R."/>
            <person name="Neupert S."/>
            <person name="Schachtner J."/>
            <person name="Verleyen P."/>
            <person name="Raible F."/>
            <person name="Bork P."/>
            <person name="Friedrich M."/>
            <person name="Walden K.K."/>
            <person name="Robertson H.M."/>
            <person name="Angeli S."/>
            <person name="Foret S."/>
            <person name="Bucher G."/>
            <person name="Schuetz S."/>
            <person name="Maleszka R."/>
            <person name="Wimmer E.A."/>
            <person name="Beeman R.W."/>
            <person name="Lorenzen M."/>
            <person name="Tomoyasu Y."/>
            <person name="Miller S.C."/>
            <person name="Grossmann D."/>
            <person name="Bucher G."/>
        </authorList>
    </citation>
    <scope>NUCLEOTIDE SEQUENCE [LARGE SCALE GENOMIC DNA]</scope>
    <source>
        <strain evidence="20 21">Georgia GA2</strain>
    </source>
</reference>
<sequence length="550" mass="61563">MSRQLNGSVTPEKRLGQNSIVQPLLTDLYQITMAYAYWKSGKIQDHAVFDLFFRKNPFQGEFTIFAGLEECVKFLDKFSYSKSDIDYIRQILPPTVEEEFYKYLGTLDARGVSFYAVKEGSVVFPRIPLLRVEGPLIVVQLLETTLLNLVNYASLIATNASRYRMASNKLKLYEFGLRRAQGPDGALSASKYSYIGGFDGTSNVLAGKLFNIPVKGTHAHAYVTSFNNLSELVIKTLEPKTGGKPVDFVALAIKWRESIVSVFNVMLSEVNDGEFAAFISFAISFPNGYLALVDTYDVKKSGLVNFSAVALALLDLGYEPIGIRLDSGDLAYLSVVARNLFIKISEQFKRPQFANLMIMASNDINEETILSLNEQGHEINAFGIGTHLVTCQKQPALGGVYKMVEINGHARIKLSHDVGKVTIPGRKDVYRLYGENGNALIDLLQKSSEAPPKVGEKVLCRHPFEESKRAFVTPSKVEKLLVLYWQNGKICQPLPNMQEIKERVVDSLRILRADIRRTLNPTPYKVAVSDDLYRYLHDLWLENAPIGELA</sequence>
<comment type="PTM">
    <text evidence="16">Transiently phosphorylated on a His residue during the reaction cycle. Phosphorylation strongly increases the affinity for substrates and increases the rate of nicotinate D-ribonucleotide production. Dephosphorylation regenerates the low-affinity form of the enzyme, leading to product release.</text>
</comment>
<dbReference type="PhylomeDB" id="D6X3H3"/>
<reference evidence="20 21" key="2">
    <citation type="journal article" date="2010" name="Nucleic Acids Res.">
        <title>BeetleBase in 2010: revisions to provide comprehensive genomic information for Tribolium castaneum.</title>
        <authorList>
            <person name="Kim H.S."/>
            <person name="Murphy T."/>
            <person name="Xia J."/>
            <person name="Caragea D."/>
            <person name="Park Y."/>
            <person name="Beeman R.W."/>
            <person name="Lorenzen M.D."/>
            <person name="Butcher S."/>
            <person name="Manak J.R."/>
            <person name="Brown S.J."/>
        </authorList>
    </citation>
    <scope>GENOME REANNOTATION</scope>
    <source>
        <strain evidence="20 21">Georgia GA2</strain>
    </source>
</reference>
<keyword evidence="9 16" id="KW-0662">Pyridine nucleotide biosynthesis</keyword>
<dbReference type="AlphaFoldDB" id="D6X3H3"/>
<dbReference type="STRING" id="7070.D6X3H3"/>
<proteinExistence type="inferred from homology"/>
<dbReference type="InterPro" id="IPR041525">
    <property type="entry name" value="N/Namide_PRibTrfase"/>
</dbReference>
<dbReference type="UniPathway" id="UPA00253">
    <property type="reaction ID" value="UER00457"/>
</dbReference>
<evidence type="ECO:0000256" key="15">
    <source>
        <dbReference type="ARBA" id="ARBA00048668"/>
    </source>
</evidence>
<comment type="cofactor">
    <cofactor evidence="1">
        <name>Mn(2+)</name>
        <dbReference type="ChEBI" id="CHEBI:29035"/>
    </cofactor>
</comment>
<dbReference type="GO" id="GO:0005829">
    <property type="term" value="C:cytosol"/>
    <property type="evidence" value="ECO:0000318"/>
    <property type="project" value="GO_Central"/>
</dbReference>
<evidence type="ECO:0000256" key="2">
    <source>
        <dbReference type="ARBA" id="ARBA00001946"/>
    </source>
</evidence>
<dbReference type="Proteomes" id="UP000007266">
    <property type="component" value="Linkage group 10"/>
</dbReference>
<keyword evidence="12" id="KW-0460">Magnesium</keyword>
<dbReference type="OMA" id="PIMEFGA"/>
<dbReference type="GO" id="GO:0016757">
    <property type="term" value="F:glycosyltransferase activity"/>
    <property type="evidence" value="ECO:0007669"/>
    <property type="project" value="UniProtKB-KW"/>
</dbReference>
<dbReference type="SUPFAM" id="SSF51690">
    <property type="entry name" value="Nicotinate/Quinolinate PRTase C-terminal domain-like"/>
    <property type="match status" value="1"/>
</dbReference>
<dbReference type="EC" id="6.3.4.21" evidence="5 16"/>
<evidence type="ECO:0000256" key="16">
    <source>
        <dbReference type="RuleBase" id="RU365100"/>
    </source>
</evidence>
<evidence type="ECO:0000256" key="11">
    <source>
        <dbReference type="ARBA" id="ARBA00022723"/>
    </source>
</evidence>
<dbReference type="EMBL" id="KQ971374">
    <property type="protein sequence ID" value="EEZ97420.1"/>
    <property type="molecule type" value="Genomic_DNA"/>
</dbReference>
<evidence type="ECO:0000256" key="13">
    <source>
        <dbReference type="ARBA" id="ARBA00023211"/>
    </source>
</evidence>
<dbReference type="OrthoDB" id="193380at2759"/>
<evidence type="ECO:0000256" key="1">
    <source>
        <dbReference type="ARBA" id="ARBA00001936"/>
    </source>
</evidence>
<dbReference type="FunFam" id="3.20.140.10:FF:000006">
    <property type="entry name" value="Nicotinate phosphoribosyltransferase"/>
    <property type="match status" value="1"/>
</dbReference>
<evidence type="ECO:0000256" key="12">
    <source>
        <dbReference type="ARBA" id="ARBA00022842"/>
    </source>
</evidence>
<evidence type="ECO:0000256" key="14">
    <source>
        <dbReference type="ARBA" id="ARBA00023426"/>
    </source>
</evidence>
<gene>
    <name evidence="20" type="primary">AUGUSTUS-3.0.2_11250</name>
    <name evidence="20" type="ORF">TcasGA2_TC011250</name>
</gene>
<evidence type="ECO:0000256" key="7">
    <source>
        <dbReference type="ARBA" id="ARBA00022553"/>
    </source>
</evidence>
<dbReference type="GO" id="GO:0046872">
    <property type="term" value="F:metal ion binding"/>
    <property type="evidence" value="ECO:0007669"/>
    <property type="project" value="UniProtKB-KW"/>
</dbReference>
<dbReference type="Pfam" id="PF17956">
    <property type="entry name" value="NAPRTase_C"/>
    <property type="match status" value="1"/>
</dbReference>
<evidence type="ECO:0000259" key="17">
    <source>
        <dbReference type="Pfam" id="PF04095"/>
    </source>
</evidence>
<dbReference type="GO" id="GO:0004516">
    <property type="term" value="F:nicotinate phosphoribosyltransferase activity"/>
    <property type="evidence" value="ECO:0000318"/>
    <property type="project" value="GO_Central"/>
</dbReference>
<evidence type="ECO:0000256" key="6">
    <source>
        <dbReference type="ARBA" id="ARBA00021569"/>
    </source>
</evidence>
<dbReference type="CDD" id="cd01570">
    <property type="entry name" value="NAPRTase_A"/>
    <property type="match status" value="1"/>
</dbReference>
<evidence type="ECO:0000259" key="18">
    <source>
        <dbReference type="Pfam" id="PF17767"/>
    </source>
</evidence>
<comment type="function">
    <text evidence="14">Catalyzes the first step in the biosynthesis of NAD from nicotinic acid, the ATP-dependent synthesis of beta-nicotinate D-ribonucleotide from nicotinate and 5-phospho-D-ribose 1-phosphate. Helps prevent cellular oxidative stress via its role in NAD biosynthesis.</text>
</comment>
<comment type="pathway">
    <text evidence="3 16">Cofactor biosynthesis; NAD(+) biosynthesis; nicotinate D-ribonucleotide from nicotinate: step 1/1.</text>
</comment>
<dbReference type="FunFam" id="3.20.20.70:FF:000155">
    <property type="entry name" value="Nicotinate phosphoribosyltransferase"/>
    <property type="match status" value="1"/>
</dbReference>
<dbReference type="InterPro" id="IPR040727">
    <property type="entry name" value="NAPRTase_N"/>
</dbReference>
<dbReference type="InterPro" id="IPR006405">
    <property type="entry name" value="Nic_PRibTrfase_pncB"/>
</dbReference>
<dbReference type="KEGG" id="tca:661192"/>